<dbReference type="EC" id="3.1.1.17" evidence="3"/>
<dbReference type="SUPFAM" id="SSF63829">
    <property type="entry name" value="Calcium-dependent phosphotriesterase"/>
    <property type="match status" value="1"/>
</dbReference>
<keyword evidence="4" id="KW-1185">Reference proteome</keyword>
<accession>A0ABU0BWH8</accession>
<reference evidence="3 4" key="1">
    <citation type="submission" date="2023-07" db="EMBL/GenBank/DDBJ databases">
        <title>Genomic Encyclopedia of Type Strains, Phase IV (KMG-IV): sequencing the most valuable type-strain genomes for metagenomic binning, comparative biology and taxonomic classification.</title>
        <authorList>
            <person name="Goeker M."/>
        </authorList>
    </citation>
    <scope>NUCLEOTIDE SEQUENCE [LARGE SCALE GENOMIC DNA]</scope>
    <source>
        <strain evidence="3 4">DSM 1112</strain>
    </source>
</reference>
<dbReference type="PANTHER" id="PTHR47572:SF4">
    <property type="entry name" value="LACTONASE DRP35"/>
    <property type="match status" value="1"/>
</dbReference>
<dbReference type="Pfam" id="PF08450">
    <property type="entry name" value="SGL"/>
    <property type="match status" value="1"/>
</dbReference>
<keyword evidence="1 3" id="KW-0378">Hydrolase</keyword>
<gene>
    <name evidence="3" type="ORF">QO002_004821</name>
</gene>
<dbReference type="RefSeq" id="WP_307234394.1">
    <property type="nucleotide sequence ID" value="NZ_JAUSVF010000002.1"/>
</dbReference>
<name>A0ABU0BWH8_9HYPH</name>
<dbReference type="Gene3D" id="2.120.10.30">
    <property type="entry name" value="TolB, C-terminal domain"/>
    <property type="match status" value="1"/>
</dbReference>
<organism evidence="3 4">
    <name type="scientific">Pararhizobium capsulatum DSM 1112</name>
    <dbReference type="NCBI Taxonomy" id="1121113"/>
    <lineage>
        <taxon>Bacteria</taxon>
        <taxon>Pseudomonadati</taxon>
        <taxon>Pseudomonadota</taxon>
        <taxon>Alphaproteobacteria</taxon>
        <taxon>Hyphomicrobiales</taxon>
        <taxon>Rhizobiaceae</taxon>
        <taxon>Rhizobium/Agrobacterium group</taxon>
        <taxon>Pararhizobium</taxon>
    </lineage>
</organism>
<dbReference type="InterPro" id="IPR005511">
    <property type="entry name" value="SMP-30"/>
</dbReference>
<evidence type="ECO:0000313" key="4">
    <source>
        <dbReference type="Proteomes" id="UP001230207"/>
    </source>
</evidence>
<dbReference type="PANTHER" id="PTHR47572">
    <property type="entry name" value="LIPOPROTEIN-RELATED"/>
    <property type="match status" value="1"/>
</dbReference>
<dbReference type="InterPro" id="IPR051262">
    <property type="entry name" value="SMP-30/CGR1_Lactonase"/>
</dbReference>
<feature type="domain" description="SMP-30/Gluconolactonase/LRE-like region" evidence="2">
    <location>
        <begin position="34"/>
        <end position="281"/>
    </location>
</feature>
<evidence type="ECO:0000256" key="1">
    <source>
        <dbReference type="ARBA" id="ARBA00022801"/>
    </source>
</evidence>
<evidence type="ECO:0000313" key="3">
    <source>
        <dbReference type="EMBL" id="MDQ0322615.1"/>
    </source>
</evidence>
<dbReference type="Proteomes" id="UP001230207">
    <property type="component" value="Unassembled WGS sequence"/>
</dbReference>
<dbReference type="InterPro" id="IPR013658">
    <property type="entry name" value="SGL"/>
</dbReference>
<dbReference type="GO" id="GO:0004341">
    <property type="term" value="F:gluconolactonase activity"/>
    <property type="evidence" value="ECO:0007669"/>
    <property type="project" value="UniProtKB-EC"/>
</dbReference>
<protein>
    <submittedName>
        <fullName evidence="3">Gluconolactonase</fullName>
        <ecNumber evidence="3">3.1.1.17</ecNumber>
    </submittedName>
</protein>
<dbReference type="InterPro" id="IPR011042">
    <property type="entry name" value="6-blade_b-propeller_TolB-like"/>
</dbReference>
<evidence type="ECO:0000259" key="2">
    <source>
        <dbReference type="Pfam" id="PF08450"/>
    </source>
</evidence>
<dbReference type="PRINTS" id="PR01790">
    <property type="entry name" value="SMP30FAMILY"/>
</dbReference>
<sequence>MFTDWFEVRDVRFESLILPNVHVDTLYSAGRWLEGPVYLPAVRQLLFSDIPNNRVLRYDEIGDVVSPFLQPSQFANGHTLDRAGRVISCEHYTRRVTRTEHNGSTTVIASHFEGKRLNSPNDVVEARDGSVWFTDPTYGISTEYEGARIDSEIGSRNVYRVTPDGTIAAVLTDFVQPNGLAFSLDESVLYVVDSGSKPGCIVAFDVVEGRSLANPKLVAECPKGIYDGIRIDRHGHIWAGAGDGVHCLAADGTLLGKIRLPEAAANICFGGLDRNRLYICATRTLYAVYLNTTAPQI</sequence>
<dbReference type="EMBL" id="JAUSVF010000002">
    <property type="protein sequence ID" value="MDQ0322615.1"/>
    <property type="molecule type" value="Genomic_DNA"/>
</dbReference>
<proteinExistence type="predicted"/>
<comment type="caution">
    <text evidence="3">The sequence shown here is derived from an EMBL/GenBank/DDBJ whole genome shotgun (WGS) entry which is preliminary data.</text>
</comment>